<sequence length="832" mass="88551">MACICIHVYMKYSINSFQQFHSFSFPHRTDITEMEGCIVYLTIHVGMNVLHDDEGGCCLFLFPSATMLHFISFFCLLLLCQGSRKTGVKKRQGGKGGKKHKPRTMRRSLLCLFTLAEGRSMFLDAMGMPLPCPTATLPETLQVLAEHHHADTALVHAALARLLSLDSTDADSEAIASFKPQGTKPVTVTHATSGSVATNDVVGLPSSPSSHLMLQLMFLHANDTVVRERCCRCIANMCQLSSPSLTRRVVEPSGVNSDMDQVKRDHSVADGLVEEGAVELVLGTLSMASRLSAKGIVWSSLALLNLVCLSSEGVQRAARAKGESVVADAIASMAHEAIAAGSLSGENCVAMDAMLGALARLLTTEADSNMTGVQYRFEQAAYGTVEAVGWALFGLSESAIRDIRGFEGTEGMTGGGSGVRRGATLFFPAATPSQQSAVLAFLPPLHKAWMILKCLSGCSRNMPMVYEALHMPGHGGGLRTMIDAVLLFGVELEGLSAVGATEEATLQQNMLLHAMEAFVDLSATRKDLGHRALAEAASLSDAVEGSHSRGGNEMPGDGGEMEGISAVIPTEAALHVSDTLAAGVVSNIAVSTLVRLHTAQKEEEAAIEYNQGGGKKAKIHVYNGAVFDLLAKCTLTLANLAGHDIAVASLNTMAVLQVMLQEVNDFLSAIRAEHRASPGELFTSASQQELTALVQQCALTGQMYAALWGILRTSDGARAVRELQLHRTVREILTVLEAMYTDAFPDVENSAGGASKRVGTQEGCTATQRSAEVTATKKTTPTSAAAVETMRQLIPLGQKVLQCLRLAFVEAGSHSEGIHETTGCNKVCRGHR</sequence>
<dbReference type="VEuPathDB" id="TriTrypDB:BCY84_12132"/>
<organism evidence="2 3">
    <name type="scientific">Trypanosoma cruzi</name>
    <dbReference type="NCBI Taxonomy" id="5693"/>
    <lineage>
        <taxon>Eukaryota</taxon>
        <taxon>Discoba</taxon>
        <taxon>Euglenozoa</taxon>
        <taxon>Kinetoplastea</taxon>
        <taxon>Metakinetoplastina</taxon>
        <taxon>Trypanosomatida</taxon>
        <taxon>Trypanosomatidae</taxon>
        <taxon>Trypanosoma</taxon>
        <taxon>Schizotrypanum</taxon>
    </lineage>
</organism>
<feature type="region of interest" description="Disordered" evidence="1">
    <location>
        <begin position="539"/>
        <end position="559"/>
    </location>
</feature>
<dbReference type="VEuPathDB" id="TriTrypDB:ECC02_009290"/>
<accession>A0A7J6XUX8</accession>
<gene>
    <name evidence="2" type="ORF">ECC02_009290</name>
</gene>
<dbReference type="AlphaFoldDB" id="A0A7J6XUX8"/>
<evidence type="ECO:0000313" key="3">
    <source>
        <dbReference type="Proteomes" id="UP000583944"/>
    </source>
</evidence>
<protein>
    <submittedName>
        <fullName evidence="2">Uncharacterized protein</fullName>
    </submittedName>
</protein>
<proteinExistence type="predicted"/>
<dbReference type="EMBL" id="JABDHM010000119">
    <property type="protein sequence ID" value="KAF5217820.1"/>
    <property type="molecule type" value="Genomic_DNA"/>
</dbReference>
<evidence type="ECO:0000256" key="1">
    <source>
        <dbReference type="SAM" id="MobiDB-lite"/>
    </source>
</evidence>
<comment type="caution">
    <text evidence="2">The sequence shown here is derived from an EMBL/GenBank/DDBJ whole genome shotgun (WGS) entry which is preliminary data.</text>
</comment>
<feature type="region of interest" description="Disordered" evidence="1">
    <location>
        <begin position="751"/>
        <end position="777"/>
    </location>
</feature>
<evidence type="ECO:0000313" key="2">
    <source>
        <dbReference type="EMBL" id="KAF5217820.1"/>
    </source>
</evidence>
<dbReference type="Proteomes" id="UP000583944">
    <property type="component" value="Unassembled WGS sequence"/>
</dbReference>
<reference evidence="2 3" key="1">
    <citation type="journal article" date="2019" name="Genome Biol. Evol.">
        <title>Nanopore Sequencing Significantly Improves Genome Assembly of the Protozoan Parasite Trypanosoma cruzi.</title>
        <authorList>
            <person name="Diaz-Viraque F."/>
            <person name="Pita S."/>
            <person name="Greif G."/>
            <person name="de Souza R.C.M."/>
            <person name="Iraola G."/>
            <person name="Robello C."/>
        </authorList>
    </citation>
    <scope>NUCLEOTIDE SEQUENCE [LARGE SCALE GENOMIC DNA]</scope>
    <source>
        <strain evidence="2 3">Berenice</strain>
    </source>
</reference>
<name>A0A7J6XUX8_TRYCR</name>